<dbReference type="InterPro" id="IPR002347">
    <property type="entry name" value="SDR_fam"/>
</dbReference>
<evidence type="ECO:0000313" key="2">
    <source>
        <dbReference type="EMBL" id="KAG8466167.1"/>
    </source>
</evidence>
<dbReference type="InterPro" id="IPR051468">
    <property type="entry name" value="Fungal_SecMetab_SDRs"/>
</dbReference>
<name>A0A8J5XKP6_DIALT</name>
<dbReference type="OrthoDB" id="191139at2759"/>
<dbReference type="Gene3D" id="3.40.50.720">
    <property type="entry name" value="NAD(P)-binding Rossmann-like Domain"/>
    <property type="match status" value="2"/>
</dbReference>
<feature type="compositionally biased region" description="Low complexity" evidence="1">
    <location>
        <begin position="147"/>
        <end position="158"/>
    </location>
</feature>
<feature type="compositionally biased region" description="Acidic residues" evidence="1">
    <location>
        <begin position="135"/>
        <end position="146"/>
    </location>
</feature>
<sequence>MHVGDAELATVVSVLQRLVDAEGAPSAEYATPRLKPLRMALLPFVEEVRGKLFHGQNVEAYRRDKTSRRDRAVRQAAELARDRRTIDKTRLRAERLAKLKLLEAATGLARVPDGAVDDGAVPLLIAAGGALGAEADDGEGEGDGDGAEPTATAAPAGADASLRASARACYTCKTRYVALHHFYDQLCPACAALNFEKRHASAPLGGRIALVTGARVKIGFHICLKLLRAGARVVATTRFPRDAALRFAAAPDFGEWSTRLQVVGIDLRDLAAVERLCAQLSARLPRLDVLINNACQTVRRPPAFYAHLIGTELAPAAALPAAVLPLLASNEMAADGRHLHRVRGLHAAVPVLEPPRDGGYDDDGDGGGSDGDSGGGGARAERELVDGGDAEQCSALPSAALSQVALIDGDDAQLGDVPIDGSAGTCAFPRGVADVNGQQLDLRARNSWLLRLDEVSTMEAAEVLAINALAPFVLNAKLKHLLARTAATASVDTFIVNVSAMEGKFYRQKTAAHPHTNMAKAALNMMTRTSAADYAASRIYMTAVDTGWINDENPLEKALASARERHFQTPLDEIDAAARVLDPVFDGVNGGQPQCGVFLKDYRETEW</sequence>
<feature type="region of interest" description="Disordered" evidence="1">
    <location>
        <begin position="135"/>
        <end position="158"/>
    </location>
</feature>
<dbReference type="Proteomes" id="UP000751190">
    <property type="component" value="Unassembled WGS sequence"/>
</dbReference>
<dbReference type="OMA" id="CFLKDYA"/>
<dbReference type="EMBL" id="JAGTXO010000008">
    <property type="protein sequence ID" value="KAG8466167.1"/>
    <property type="molecule type" value="Genomic_DNA"/>
</dbReference>
<comment type="caution">
    <text evidence="2">The sequence shown here is derived from an EMBL/GenBank/DDBJ whole genome shotgun (WGS) entry which is preliminary data.</text>
</comment>
<dbReference type="PANTHER" id="PTHR43544:SF2">
    <property type="entry name" value="OXIDOREDUCTASE"/>
    <property type="match status" value="1"/>
</dbReference>
<organism evidence="2 3">
    <name type="scientific">Diacronema lutheri</name>
    <name type="common">Unicellular marine alga</name>
    <name type="synonym">Monochrysis lutheri</name>
    <dbReference type="NCBI Taxonomy" id="2081491"/>
    <lineage>
        <taxon>Eukaryota</taxon>
        <taxon>Haptista</taxon>
        <taxon>Haptophyta</taxon>
        <taxon>Pavlovophyceae</taxon>
        <taxon>Pavlovales</taxon>
        <taxon>Pavlovaceae</taxon>
        <taxon>Diacronema</taxon>
    </lineage>
</organism>
<dbReference type="InterPro" id="IPR036291">
    <property type="entry name" value="NAD(P)-bd_dom_sf"/>
</dbReference>
<proteinExistence type="predicted"/>
<dbReference type="AlphaFoldDB" id="A0A8J5XKP6"/>
<accession>A0A8J5XKP6</accession>
<feature type="compositionally biased region" description="Gly residues" evidence="1">
    <location>
        <begin position="366"/>
        <end position="378"/>
    </location>
</feature>
<dbReference type="PANTHER" id="PTHR43544">
    <property type="entry name" value="SHORT-CHAIN DEHYDROGENASE/REDUCTASE"/>
    <property type="match status" value="1"/>
</dbReference>
<dbReference type="GO" id="GO:0005737">
    <property type="term" value="C:cytoplasm"/>
    <property type="evidence" value="ECO:0007669"/>
    <property type="project" value="TreeGrafter"/>
</dbReference>
<evidence type="ECO:0008006" key="4">
    <source>
        <dbReference type="Google" id="ProtNLM"/>
    </source>
</evidence>
<dbReference type="GO" id="GO:0016491">
    <property type="term" value="F:oxidoreductase activity"/>
    <property type="evidence" value="ECO:0007669"/>
    <property type="project" value="TreeGrafter"/>
</dbReference>
<dbReference type="SUPFAM" id="SSF51735">
    <property type="entry name" value="NAD(P)-binding Rossmann-fold domains"/>
    <property type="match status" value="1"/>
</dbReference>
<gene>
    <name evidence="2" type="ORF">KFE25_001923</name>
</gene>
<reference evidence="2" key="1">
    <citation type="submission" date="2021-05" db="EMBL/GenBank/DDBJ databases">
        <title>The genome of the haptophyte Pavlova lutheri (Diacronema luteri, Pavlovales) - a model for lipid biosynthesis in eukaryotic algae.</title>
        <authorList>
            <person name="Hulatt C.J."/>
            <person name="Posewitz M.C."/>
        </authorList>
    </citation>
    <scope>NUCLEOTIDE SEQUENCE</scope>
    <source>
        <strain evidence="2">NIVA-4/92</strain>
    </source>
</reference>
<evidence type="ECO:0000256" key="1">
    <source>
        <dbReference type="SAM" id="MobiDB-lite"/>
    </source>
</evidence>
<protein>
    <recommendedName>
        <fullName evidence="4">Oxidoreductase</fullName>
    </recommendedName>
</protein>
<evidence type="ECO:0000313" key="3">
    <source>
        <dbReference type="Proteomes" id="UP000751190"/>
    </source>
</evidence>
<feature type="region of interest" description="Disordered" evidence="1">
    <location>
        <begin position="351"/>
        <end position="381"/>
    </location>
</feature>
<dbReference type="Pfam" id="PF00106">
    <property type="entry name" value="adh_short"/>
    <property type="match status" value="1"/>
</dbReference>
<keyword evidence="3" id="KW-1185">Reference proteome</keyword>